<dbReference type="Gene3D" id="1.10.630.10">
    <property type="entry name" value="Cytochrome P450"/>
    <property type="match status" value="1"/>
</dbReference>
<sequence length="411" mass="46499">MAGGMVFGFTDAHETWKKMRRASHEAMNPSMALKYRPMQEREAYLLCHQLLQNPNIWDDHVRRANLSLMFSIIYGLPPKLDSEDPNIRRTNAFVSDLLQAATPGAYMVEYFTWMKHLPRWMSGWRRYAEAFFQSYCGYFERMYADVETRMNQGAQETCVATTYLENRDKFGLTDREAAWCATSLYAAGGETTSGQMAWLLQAMVLNPEIQKKAQEQIDRVVGRDRMPTFADIPNLPLISALVTESLRWRGVGPLSVPHRSSADDYYEGFFIPKDTVVIPNTWALNHDPAVWGSDAEDFNPERHLDEAGQLKKPPADTHQDGHVTFGFGRRVCVGKYVATNSLVIQAACLLWSATFSPAKDASGKPILPDTFDWIDSGLVVRPKPFACDIKPRVSQAEAIIRQSIEDKGLTL</sequence>
<dbReference type="CDD" id="cd11065">
    <property type="entry name" value="CYP64-like"/>
    <property type="match status" value="1"/>
</dbReference>
<evidence type="ECO:0000256" key="6">
    <source>
        <dbReference type="ARBA" id="ARBA00023002"/>
    </source>
</evidence>
<evidence type="ECO:0000256" key="5">
    <source>
        <dbReference type="ARBA" id="ARBA00022723"/>
    </source>
</evidence>
<keyword evidence="8 9" id="KW-0503">Monooxygenase</keyword>
<keyword evidence="7 9" id="KW-0408">Iron</keyword>
<evidence type="ECO:0000256" key="1">
    <source>
        <dbReference type="ARBA" id="ARBA00001971"/>
    </source>
</evidence>
<organism evidence="10 11">
    <name type="scientific">Marasmius crinis-equi</name>
    <dbReference type="NCBI Taxonomy" id="585013"/>
    <lineage>
        <taxon>Eukaryota</taxon>
        <taxon>Fungi</taxon>
        <taxon>Dikarya</taxon>
        <taxon>Basidiomycota</taxon>
        <taxon>Agaricomycotina</taxon>
        <taxon>Agaricomycetes</taxon>
        <taxon>Agaricomycetidae</taxon>
        <taxon>Agaricales</taxon>
        <taxon>Marasmiineae</taxon>
        <taxon>Marasmiaceae</taxon>
        <taxon>Marasmius</taxon>
    </lineage>
</organism>
<evidence type="ECO:0008006" key="12">
    <source>
        <dbReference type="Google" id="ProtNLM"/>
    </source>
</evidence>
<comment type="cofactor">
    <cofactor evidence="1">
        <name>heme</name>
        <dbReference type="ChEBI" id="CHEBI:30413"/>
    </cofactor>
</comment>
<comment type="caution">
    <text evidence="10">The sequence shown here is derived from an EMBL/GenBank/DDBJ whole genome shotgun (WGS) entry which is preliminary data.</text>
</comment>
<keyword evidence="11" id="KW-1185">Reference proteome</keyword>
<evidence type="ECO:0000256" key="4">
    <source>
        <dbReference type="ARBA" id="ARBA00022617"/>
    </source>
</evidence>
<evidence type="ECO:0000256" key="7">
    <source>
        <dbReference type="ARBA" id="ARBA00023004"/>
    </source>
</evidence>
<comment type="similarity">
    <text evidence="3 9">Belongs to the cytochrome P450 family.</text>
</comment>
<dbReference type="InterPro" id="IPR017972">
    <property type="entry name" value="Cyt_P450_CS"/>
</dbReference>
<dbReference type="Proteomes" id="UP001465976">
    <property type="component" value="Unassembled WGS sequence"/>
</dbReference>
<reference evidence="10 11" key="1">
    <citation type="submission" date="2024-02" db="EMBL/GenBank/DDBJ databases">
        <title>A draft genome for the cacao thread blight pathogen Marasmius crinis-equi.</title>
        <authorList>
            <person name="Cohen S.P."/>
            <person name="Baruah I.K."/>
            <person name="Amoako-Attah I."/>
            <person name="Bukari Y."/>
            <person name="Meinhardt L.W."/>
            <person name="Bailey B.A."/>
        </authorList>
    </citation>
    <scope>NUCLEOTIDE SEQUENCE [LARGE SCALE GENOMIC DNA]</scope>
    <source>
        <strain evidence="10 11">GH-76</strain>
    </source>
</reference>
<comment type="pathway">
    <text evidence="2">Secondary metabolite biosynthesis.</text>
</comment>
<dbReference type="Pfam" id="PF00067">
    <property type="entry name" value="p450"/>
    <property type="match status" value="1"/>
</dbReference>
<protein>
    <recommendedName>
        <fullName evidence="12">Cytochrome P450</fullName>
    </recommendedName>
</protein>
<evidence type="ECO:0000313" key="10">
    <source>
        <dbReference type="EMBL" id="KAL0564755.1"/>
    </source>
</evidence>
<dbReference type="InterPro" id="IPR002401">
    <property type="entry name" value="Cyt_P450_E_grp-I"/>
</dbReference>
<dbReference type="InterPro" id="IPR050364">
    <property type="entry name" value="Cytochrome_P450_fung"/>
</dbReference>
<dbReference type="PANTHER" id="PTHR46300">
    <property type="entry name" value="P450, PUTATIVE (EUROFUNG)-RELATED-RELATED"/>
    <property type="match status" value="1"/>
</dbReference>
<dbReference type="PROSITE" id="PS00086">
    <property type="entry name" value="CYTOCHROME_P450"/>
    <property type="match status" value="1"/>
</dbReference>
<dbReference type="EMBL" id="JBAHYK010002601">
    <property type="protein sequence ID" value="KAL0564755.1"/>
    <property type="molecule type" value="Genomic_DNA"/>
</dbReference>
<accession>A0ABR3EPE5</accession>
<dbReference type="PRINTS" id="PR00385">
    <property type="entry name" value="P450"/>
</dbReference>
<dbReference type="SUPFAM" id="SSF48264">
    <property type="entry name" value="Cytochrome P450"/>
    <property type="match status" value="1"/>
</dbReference>
<proteinExistence type="inferred from homology"/>
<evidence type="ECO:0000256" key="3">
    <source>
        <dbReference type="ARBA" id="ARBA00010617"/>
    </source>
</evidence>
<gene>
    <name evidence="10" type="ORF">V5O48_017284</name>
</gene>
<dbReference type="PANTHER" id="PTHR46300:SF7">
    <property type="entry name" value="P450, PUTATIVE (EUROFUNG)-RELATED"/>
    <property type="match status" value="1"/>
</dbReference>
<evidence type="ECO:0000256" key="8">
    <source>
        <dbReference type="ARBA" id="ARBA00023033"/>
    </source>
</evidence>
<evidence type="ECO:0000313" key="11">
    <source>
        <dbReference type="Proteomes" id="UP001465976"/>
    </source>
</evidence>
<dbReference type="PRINTS" id="PR00463">
    <property type="entry name" value="EP450I"/>
</dbReference>
<keyword evidence="6 9" id="KW-0560">Oxidoreductase</keyword>
<keyword evidence="5 9" id="KW-0479">Metal-binding</keyword>
<evidence type="ECO:0000256" key="9">
    <source>
        <dbReference type="RuleBase" id="RU000461"/>
    </source>
</evidence>
<keyword evidence="4 9" id="KW-0349">Heme</keyword>
<dbReference type="InterPro" id="IPR001128">
    <property type="entry name" value="Cyt_P450"/>
</dbReference>
<dbReference type="InterPro" id="IPR036396">
    <property type="entry name" value="Cyt_P450_sf"/>
</dbReference>
<evidence type="ECO:0000256" key="2">
    <source>
        <dbReference type="ARBA" id="ARBA00005179"/>
    </source>
</evidence>
<name>A0ABR3EPE5_9AGAR</name>